<evidence type="ECO:0000313" key="1">
    <source>
        <dbReference type="EMBL" id="GBM99806.1"/>
    </source>
</evidence>
<proteinExistence type="predicted"/>
<dbReference type="EMBL" id="BGPR01004448">
    <property type="protein sequence ID" value="GBM99806.1"/>
    <property type="molecule type" value="Genomic_DNA"/>
</dbReference>
<protein>
    <submittedName>
        <fullName evidence="1">Uncharacterized protein</fullName>
    </submittedName>
</protein>
<evidence type="ECO:0000313" key="2">
    <source>
        <dbReference type="Proteomes" id="UP000499080"/>
    </source>
</evidence>
<comment type="caution">
    <text evidence="1">The sequence shown here is derived from an EMBL/GenBank/DDBJ whole genome shotgun (WGS) entry which is preliminary data.</text>
</comment>
<keyword evidence="2" id="KW-1185">Reference proteome</keyword>
<reference evidence="1 2" key="1">
    <citation type="journal article" date="2019" name="Sci. Rep.">
        <title>Orb-weaving spider Araneus ventricosus genome elucidates the spidroin gene catalogue.</title>
        <authorList>
            <person name="Kono N."/>
            <person name="Nakamura H."/>
            <person name="Ohtoshi R."/>
            <person name="Moran D.A.P."/>
            <person name="Shinohara A."/>
            <person name="Yoshida Y."/>
            <person name="Fujiwara M."/>
            <person name="Mori M."/>
            <person name="Tomita M."/>
            <person name="Arakawa K."/>
        </authorList>
    </citation>
    <scope>NUCLEOTIDE SEQUENCE [LARGE SCALE GENOMIC DNA]</scope>
</reference>
<sequence>MPSFIALIKNGICDDSSDRGTNHHRHGKSLPSNASLMVGKRVLQGEAWGDLSYSYGTHDLGDLATNR</sequence>
<organism evidence="1 2">
    <name type="scientific">Araneus ventricosus</name>
    <name type="common">Orbweaver spider</name>
    <name type="synonym">Epeira ventricosa</name>
    <dbReference type="NCBI Taxonomy" id="182803"/>
    <lineage>
        <taxon>Eukaryota</taxon>
        <taxon>Metazoa</taxon>
        <taxon>Ecdysozoa</taxon>
        <taxon>Arthropoda</taxon>
        <taxon>Chelicerata</taxon>
        <taxon>Arachnida</taxon>
        <taxon>Araneae</taxon>
        <taxon>Araneomorphae</taxon>
        <taxon>Entelegynae</taxon>
        <taxon>Araneoidea</taxon>
        <taxon>Araneidae</taxon>
        <taxon>Araneus</taxon>
    </lineage>
</organism>
<name>A0A4Y2KDZ9_ARAVE</name>
<accession>A0A4Y2KDZ9</accession>
<gene>
    <name evidence="1" type="ORF">AVEN_164190_1</name>
</gene>
<dbReference type="Proteomes" id="UP000499080">
    <property type="component" value="Unassembled WGS sequence"/>
</dbReference>
<dbReference type="AlphaFoldDB" id="A0A4Y2KDZ9"/>